<dbReference type="InterPro" id="IPR016181">
    <property type="entry name" value="Acyl_CoA_acyltransferase"/>
</dbReference>
<dbReference type="PROSITE" id="PS51186">
    <property type="entry name" value="GNAT"/>
    <property type="match status" value="2"/>
</dbReference>
<evidence type="ECO:0000313" key="6">
    <source>
        <dbReference type="Proteomes" id="UP000656881"/>
    </source>
</evidence>
<dbReference type="EMBL" id="BMNG01000004">
    <property type="protein sequence ID" value="GGO41133.1"/>
    <property type="molecule type" value="Genomic_DNA"/>
</dbReference>
<feature type="domain" description="N-acetyltransferase" evidence="4">
    <location>
        <begin position="26"/>
        <end position="173"/>
    </location>
</feature>
<dbReference type="CDD" id="cd04301">
    <property type="entry name" value="NAT_SF"/>
    <property type="match status" value="1"/>
</dbReference>
<proteinExistence type="predicted"/>
<dbReference type="SUPFAM" id="SSF55729">
    <property type="entry name" value="Acyl-CoA N-acyltransferases (Nat)"/>
    <property type="match status" value="2"/>
</dbReference>
<name>A0ABQ2LNW8_9ACTN</name>
<reference evidence="6" key="1">
    <citation type="journal article" date="2019" name="Int. J. Syst. Evol. Microbiol.">
        <title>The Global Catalogue of Microorganisms (GCM) 10K type strain sequencing project: providing services to taxonomists for standard genome sequencing and annotation.</title>
        <authorList>
            <consortium name="The Broad Institute Genomics Platform"/>
            <consortium name="The Broad Institute Genome Sequencing Center for Infectious Disease"/>
            <person name="Wu L."/>
            <person name="Ma J."/>
        </authorList>
    </citation>
    <scope>NUCLEOTIDE SEQUENCE [LARGE SCALE GENOMIC DNA]</scope>
    <source>
        <strain evidence="6">CGMCC 4.7349</strain>
    </source>
</reference>
<dbReference type="Gene3D" id="3.40.630.30">
    <property type="match status" value="1"/>
</dbReference>
<evidence type="ECO:0000259" key="4">
    <source>
        <dbReference type="PROSITE" id="PS51186"/>
    </source>
</evidence>
<feature type="domain" description="N-acetyltransferase" evidence="4">
    <location>
        <begin position="186"/>
        <end position="338"/>
    </location>
</feature>
<dbReference type="PANTHER" id="PTHR43877">
    <property type="entry name" value="AMINOALKYLPHOSPHONATE N-ACETYLTRANSFERASE-RELATED-RELATED"/>
    <property type="match status" value="1"/>
</dbReference>
<evidence type="ECO:0000256" key="2">
    <source>
        <dbReference type="ARBA" id="ARBA00023315"/>
    </source>
</evidence>
<keyword evidence="6" id="KW-1185">Reference proteome</keyword>
<accession>A0ABQ2LNW8</accession>
<keyword evidence="2" id="KW-0012">Acyltransferase</keyword>
<feature type="region of interest" description="Disordered" evidence="3">
    <location>
        <begin position="1"/>
        <end position="31"/>
    </location>
</feature>
<dbReference type="Pfam" id="PF13508">
    <property type="entry name" value="Acetyltransf_7"/>
    <property type="match status" value="1"/>
</dbReference>
<sequence length="341" mass="37437">MDELTTQSPAPEESPGQDTATPPPDLTVRPATPADAEEICGLLNAVDIAEVGHPETDLGTVETDLVHPEADLGRNSWLAFRRGQLVAYGLLWDDSGGERIDADHYVLPGHQDAGERLLAAIERRAVDRAAENGVTRAVVHLTLNSRPTLDRTTLARRGWQAVRRYNVLTRPLSPAADPAPVPPPGLTLRTCESEADRRRAHALVEETFTAHHDHKPRGHEQWLADLGKGMDWSLVWIAALPGEGDVAVVLTRDDREAMAWIRNLGVRERFRGRGIAGHLLRHAFAVYAARGRATVGLGVDTENETGALSLYTSHGFAPHFAADTWEITLRVPEEREVPDRL</sequence>
<dbReference type="InterPro" id="IPR050832">
    <property type="entry name" value="Bact_Acetyltransf"/>
</dbReference>
<evidence type="ECO:0000313" key="5">
    <source>
        <dbReference type="EMBL" id="GGO41133.1"/>
    </source>
</evidence>
<dbReference type="RefSeq" id="WP_189173684.1">
    <property type="nucleotide sequence ID" value="NZ_BMNG01000004.1"/>
</dbReference>
<dbReference type="PANTHER" id="PTHR43877:SF2">
    <property type="entry name" value="AMINOALKYLPHOSPHONATE N-ACETYLTRANSFERASE-RELATED"/>
    <property type="match status" value="1"/>
</dbReference>
<dbReference type="InterPro" id="IPR000182">
    <property type="entry name" value="GNAT_dom"/>
</dbReference>
<dbReference type="Proteomes" id="UP000656881">
    <property type="component" value="Unassembled WGS sequence"/>
</dbReference>
<evidence type="ECO:0000256" key="1">
    <source>
        <dbReference type="ARBA" id="ARBA00022679"/>
    </source>
</evidence>
<comment type="caution">
    <text evidence="5">The sequence shown here is derived from an EMBL/GenBank/DDBJ whole genome shotgun (WGS) entry which is preliminary data.</text>
</comment>
<organism evidence="5 6">
    <name type="scientific">Streptomyces lasiicapitis</name>
    <dbReference type="NCBI Taxonomy" id="1923961"/>
    <lineage>
        <taxon>Bacteria</taxon>
        <taxon>Bacillati</taxon>
        <taxon>Actinomycetota</taxon>
        <taxon>Actinomycetes</taxon>
        <taxon>Kitasatosporales</taxon>
        <taxon>Streptomycetaceae</taxon>
        <taxon>Streptomyces</taxon>
    </lineage>
</organism>
<gene>
    <name evidence="5" type="ORF">GCM10012286_20410</name>
</gene>
<evidence type="ECO:0000256" key="3">
    <source>
        <dbReference type="SAM" id="MobiDB-lite"/>
    </source>
</evidence>
<keyword evidence="1" id="KW-0808">Transferase</keyword>
<protein>
    <recommendedName>
        <fullName evidence="4">N-acetyltransferase domain-containing protein</fullName>
    </recommendedName>
</protein>